<keyword evidence="2" id="KW-1185">Reference proteome</keyword>
<gene>
    <name evidence="1" type="ORF">E5329_08515</name>
</gene>
<name>A0AC61RXV9_9FIRM</name>
<comment type="caution">
    <text evidence="1">The sequence shown here is derived from an EMBL/GenBank/DDBJ whole genome shotgun (WGS) entry which is preliminary data.</text>
</comment>
<dbReference type="EMBL" id="SRYA01000014">
    <property type="protein sequence ID" value="TGY96684.1"/>
    <property type="molecule type" value="Genomic_DNA"/>
</dbReference>
<protein>
    <submittedName>
        <fullName evidence="1">TIR domain-containing protein</fullName>
    </submittedName>
</protein>
<reference evidence="1" key="1">
    <citation type="submission" date="2019-04" db="EMBL/GenBank/DDBJ databases">
        <title>Microbes associate with the intestines of laboratory mice.</title>
        <authorList>
            <person name="Navarre W."/>
            <person name="Wong E."/>
            <person name="Huang K."/>
            <person name="Tropini C."/>
            <person name="Ng K."/>
            <person name="Yu B."/>
        </authorList>
    </citation>
    <scope>NUCLEOTIDE SEQUENCE</scope>
    <source>
        <strain evidence="1">NM01_1-7b</strain>
    </source>
</reference>
<proteinExistence type="predicted"/>
<sequence>MQTIDNANAFFASCREILDTYVTNKLYISTDFQMAQLLADTADTNDIFIFFNSEKGSYQENFLKLLKKYTDVQSRIWAIAMEKNPECRRPPEPVSDKQSFDVSCRNENRTPLKNNMRAIAQIFARKIIAQTLSPLYRDEVLYFISHRRIDGEHIAAKLADELKHLTRERNVYRDVVHVEVGDDAQKDIDINLATSDVLIFLQTEEAQNSPYIMKELCYGLIYDIPILWIQIDNASYSNMEIHPGEQPMLRYKSEEFDCQERLIEIADEIEEKCFQLIMNSSNQVFSHIEYLRDLDDAKKIKLIGDKNAILAYEVEYKEQTKDIYDKGIKKHYIQCFGRNPQKSDIDKFIQKVKQENTYEKSDRLFLLSTHGQREKSMGDAKVTEENFDDYIINLENVSGVKRQKRNKRIILSGAFPDCDEIYKNSLLEAVLVYSREIIKNGYTLVFGAHPTFQKLIFDIGKLYASDLRYSIEMHMDKTYLPGYNLKELEEKCTLVLSDGLQEMRETMICSKKSELLICLGGKIKEDKAEQGVDIEVKLARHVNLPVALVGTVGGRSSEYAYEMIQKDDWSDLNSWDKDFNESLFYNVNHRLMIRRLLNAID</sequence>
<evidence type="ECO:0000313" key="2">
    <source>
        <dbReference type="Proteomes" id="UP000304953"/>
    </source>
</evidence>
<dbReference type="Proteomes" id="UP000304953">
    <property type="component" value="Unassembled WGS sequence"/>
</dbReference>
<evidence type="ECO:0000313" key="1">
    <source>
        <dbReference type="EMBL" id="TGY96684.1"/>
    </source>
</evidence>
<organism evidence="1 2">
    <name type="scientific">Petralouisia muris</name>
    <dbReference type="NCBI Taxonomy" id="3032872"/>
    <lineage>
        <taxon>Bacteria</taxon>
        <taxon>Bacillati</taxon>
        <taxon>Bacillota</taxon>
        <taxon>Clostridia</taxon>
        <taxon>Lachnospirales</taxon>
        <taxon>Lachnospiraceae</taxon>
        <taxon>Petralouisia</taxon>
    </lineage>
</organism>
<accession>A0AC61RXV9</accession>